<dbReference type="AlphaFoldDB" id="H5SEX0"/>
<dbReference type="EMBL" id="AP011697">
    <property type="protein sequence ID" value="BAL54706.1"/>
    <property type="molecule type" value="Genomic_DNA"/>
</dbReference>
<proteinExistence type="predicted"/>
<evidence type="ECO:0000313" key="1">
    <source>
        <dbReference type="EMBL" id="BAL54706.1"/>
    </source>
</evidence>
<protein>
    <submittedName>
        <fullName evidence="1">Uncharacterized protein</fullName>
    </submittedName>
</protein>
<reference evidence="1" key="2">
    <citation type="journal article" date="2012" name="PLoS ONE">
        <title>A Deeply Branching Thermophilic Bacterium with an Ancient Acetyl-CoA Pathway Dominates a Subsurface Ecosystem.</title>
        <authorList>
            <person name="Takami H."/>
            <person name="Noguchi H."/>
            <person name="Takaki Y."/>
            <person name="Uchiyama I."/>
            <person name="Toyoda A."/>
            <person name="Nishi S."/>
            <person name="Chee G.-J."/>
            <person name="Arai W."/>
            <person name="Nunoura T."/>
            <person name="Itoh T."/>
            <person name="Hattori M."/>
            <person name="Takai K."/>
        </authorList>
    </citation>
    <scope>NUCLEOTIDE SEQUENCE</scope>
</reference>
<accession>H5SEX0</accession>
<name>H5SEX0_9BACT</name>
<sequence>MPVPLQAPPQLLKDQPESGLAVSVTVVFVANEAEHVPRQLLIPDGLLLTEPFPETVTVSVNVAVVVNVTVTVRLVVMVTVH</sequence>
<organism evidence="1">
    <name type="scientific">uncultured Acetothermia bacterium</name>
    <dbReference type="NCBI Taxonomy" id="236499"/>
    <lineage>
        <taxon>Bacteria</taxon>
        <taxon>Candidatus Bipolaricaulota</taxon>
        <taxon>environmental samples</taxon>
    </lineage>
</organism>
<reference evidence="1" key="1">
    <citation type="journal article" date="2005" name="Environ. Microbiol.">
        <title>Genetic and functional properties of uncultivated thermophilic crenarchaeotes from a subsurface gold mine as revealed by analysis of genome fragments.</title>
        <authorList>
            <person name="Nunoura T."/>
            <person name="Hirayama H."/>
            <person name="Takami H."/>
            <person name="Oida H."/>
            <person name="Nishi S."/>
            <person name="Shimamura S."/>
            <person name="Suzuki Y."/>
            <person name="Inagaki F."/>
            <person name="Takai K."/>
            <person name="Nealson K.H."/>
            <person name="Horikoshi K."/>
        </authorList>
    </citation>
    <scope>NUCLEOTIDE SEQUENCE</scope>
</reference>
<gene>
    <name evidence="1" type="ORF">HGMM_F17E10C36</name>
</gene>